<keyword evidence="2" id="KW-1185">Reference proteome</keyword>
<proteinExistence type="predicted"/>
<comment type="caution">
    <text evidence="1">The sequence shown here is derived from an EMBL/GenBank/DDBJ whole genome shotgun (WGS) entry which is preliminary data.</text>
</comment>
<reference evidence="1" key="2">
    <citation type="journal article" date="2022" name="New Phytol.">
        <title>Evolutionary transition to the ectomycorrhizal habit in the genomes of a hyperdiverse lineage of mushroom-forming fungi.</title>
        <authorList>
            <person name="Looney B."/>
            <person name="Miyauchi S."/>
            <person name="Morin E."/>
            <person name="Drula E."/>
            <person name="Courty P.E."/>
            <person name="Kohler A."/>
            <person name="Kuo A."/>
            <person name="LaButti K."/>
            <person name="Pangilinan J."/>
            <person name="Lipzen A."/>
            <person name="Riley R."/>
            <person name="Andreopoulos W."/>
            <person name="He G."/>
            <person name="Johnson J."/>
            <person name="Nolan M."/>
            <person name="Tritt A."/>
            <person name="Barry K.W."/>
            <person name="Grigoriev I.V."/>
            <person name="Nagy L.G."/>
            <person name="Hibbett D."/>
            <person name="Henrissat B."/>
            <person name="Matheny P.B."/>
            <person name="Labbe J."/>
            <person name="Martin F.M."/>
        </authorList>
    </citation>
    <scope>NUCLEOTIDE SEQUENCE</scope>
    <source>
        <strain evidence="1">FP105234-sp</strain>
    </source>
</reference>
<name>A0ACB8REV4_9AGAM</name>
<organism evidence="1 2">
    <name type="scientific">Auriscalpium vulgare</name>
    <dbReference type="NCBI Taxonomy" id="40419"/>
    <lineage>
        <taxon>Eukaryota</taxon>
        <taxon>Fungi</taxon>
        <taxon>Dikarya</taxon>
        <taxon>Basidiomycota</taxon>
        <taxon>Agaricomycotina</taxon>
        <taxon>Agaricomycetes</taxon>
        <taxon>Russulales</taxon>
        <taxon>Auriscalpiaceae</taxon>
        <taxon>Auriscalpium</taxon>
    </lineage>
</organism>
<evidence type="ECO:0000313" key="1">
    <source>
        <dbReference type="EMBL" id="KAI0042613.1"/>
    </source>
</evidence>
<dbReference type="Proteomes" id="UP000814033">
    <property type="component" value="Unassembled WGS sequence"/>
</dbReference>
<gene>
    <name evidence="1" type="ORF">FA95DRAFT_545473</name>
</gene>
<evidence type="ECO:0000313" key="2">
    <source>
        <dbReference type="Proteomes" id="UP000814033"/>
    </source>
</evidence>
<sequence>MRRWTGGGGDRSRTEETSLGPTSRPASGIRLRAIAKVTSDSSHSGPSHLPIPLPCPTFAFPLVDRPRSTVFSPSPASTYSLINPTTLLTWHNALSIDICPSSLLKDAAGSFRTKEWTTGFREESACWS</sequence>
<accession>A0ACB8REV4</accession>
<dbReference type="EMBL" id="MU276056">
    <property type="protein sequence ID" value="KAI0042613.1"/>
    <property type="molecule type" value="Genomic_DNA"/>
</dbReference>
<protein>
    <submittedName>
        <fullName evidence="1">Uncharacterized protein</fullName>
    </submittedName>
</protein>
<reference evidence="1" key="1">
    <citation type="submission" date="2021-02" db="EMBL/GenBank/DDBJ databases">
        <authorList>
            <consortium name="DOE Joint Genome Institute"/>
            <person name="Ahrendt S."/>
            <person name="Looney B.P."/>
            <person name="Miyauchi S."/>
            <person name="Morin E."/>
            <person name="Drula E."/>
            <person name="Courty P.E."/>
            <person name="Chicoki N."/>
            <person name="Fauchery L."/>
            <person name="Kohler A."/>
            <person name="Kuo A."/>
            <person name="Labutti K."/>
            <person name="Pangilinan J."/>
            <person name="Lipzen A."/>
            <person name="Riley R."/>
            <person name="Andreopoulos W."/>
            <person name="He G."/>
            <person name="Johnson J."/>
            <person name="Barry K.W."/>
            <person name="Grigoriev I.V."/>
            <person name="Nagy L."/>
            <person name="Hibbett D."/>
            <person name="Henrissat B."/>
            <person name="Matheny P.B."/>
            <person name="Labbe J."/>
            <person name="Martin F."/>
        </authorList>
    </citation>
    <scope>NUCLEOTIDE SEQUENCE</scope>
    <source>
        <strain evidence="1">FP105234-sp</strain>
    </source>
</reference>